<evidence type="ECO:0000256" key="2">
    <source>
        <dbReference type="ARBA" id="ARBA00004167"/>
    </source>
</evidence>
<dbReference type="OrthoDB" id="3934656at2759"/>
<keyword evidence="9" id="KW-0560">Oxidoreductase</keyword>
<dbReference type="PANTHER" id="PTHR46300:SF7">
    <property type="entry name" value="P450, PUTATIVE (EUROFUNG)-RELATED"/>
    <property type="match status" value="1"/>
</dbReference>
<evidence type="ECO:0008006" key="15">
    <source>
        <dbReference type="Google" id="ProtNLM"/>
    </source>
</evidence>
<keyword evidence="6" id="KW-0812">Transmembrane</keyword>
<dbReference type="Gene3D" id="1.10.630.10">
    <property type="entry name" value="Cytochrome P450"/>
    <property type="match status" value="1"/>
</dbReference>
<dbReference type="GO" id="GO:0016705">
    <property type="term" value="F:oxidoreductase activity, acting on paired donors, with incorporation or reduction of molecular oxygen"/>
    <property type="evidence" value="ECO:0007669"/>
    <property type="project" value="InterPro"/>
</dbReference>
<dbReference type="PRINTS" id="PR00463">
    <property type="entry name" value="EP450I"/>
</dbReference>
<comment type="subcellular location">
    <subcellularLocation>
        <location evidence="2">Membrane</location>
        <topology evidence="2">Single-pass membrane protein</topology>
    </subcellularLocation>
</comment>
<keyword evidence="11" id="KW-0503">Monooxygenase</keyword>
<comment type="pathway">
    <text evidence="3">Secondary metabolite biosynthesis.</text>
</comment>
<keyword evidence="5" id="KW-0349">Heme</keyword>
<sequence>MAATIVVGVTYGKEILSMDDEYIHLVRTAHEGVVQTKRPGVFWMDYFPILKHIPAWVPGATGRKLAERYVPFVRAMRDQPFYSAKDDVLNGTAGPSVARTIIEKLQSQTSIGIESCTSEEEIARDALGLAYSAGVDTSLITTLVFFLAMALRPDVQKKAQAELDHVLGPGRLPTFEDRGSLPYVEAIILESIRWMPAVPLGVSHRVLVEDEYKGYRIPKGSIIIPVGHKISS</sequence>
<dbReference type="EMBL" id="MLYV02000468">
    <property type="protein sequence ID" value="PSR93711.1"/>
    <property type="molecule type" value="Genomic_DNA"/>
</dbReference>
<accession>A0A2R6PMS4</accession>
<dbReference type="GO" id="GO:0004497">
    <property type="term" value="F:monooxygenase activity"/>
    <property type="evidence" value="ECO:0007669"/>
    <property type="project" value="UniProtKB-KW"/>
</dbReference>
<dbReference type="InterPro" id="IPR036396">
    <property type="entry name" value="Cyt_P450_sf"/>
</dbReference>
<proteinExistence type="inferred from homology"/>
<evidence type="ECO:0000313" key="14">
    <source>
        <dbReference type="Proteomes" id="UP000186601"/>
    </source>
</evidence>
<evidence type="ECO:0000256" key="6">
    <source>
        <dbReference type="ARBA" id="ARBA00022692"/>
    </source>
</evidence>
<organism evidence="13 14">
    <name type="scientific">Hermanssonia centrifuga</name>
    <dbReference type="NCBI Taxonomy" id="98765"/>
    <lineage>
        <taxon>Eukaryota</taxon>
        <taxon>Fungi</taxon>
        <taxon>Dikarya</taxon>
        <taxon>Basidiomycota</taxon>
        <taxon>Agaricomycotina</taxon>
        <taxon>Agaricomycetes</taxon>
        <taxon>Polyporales</taxon>
        <taxon>Meruliaceae</taxon>
        <taxon>Hermanssonia</taxon>
    </lineage>
</organism>
<evidence type="ECO:0000256" key="8">
    <source>
        <dbReference type="ARBA" id="ARBA00022989"/>
    </source>
</evidence>
<evidence type="ECO:0000256" key="10">
    <source>
        <dbReference type="ARBA" id="ARBA00023004"/>
    </source>
</evidence>
<dbReference type="InterPro" id="IPR002401">
    <property type="entry name" value="Cyt_P450_E_grp-I"/>
</dbReference>
<keyword evidence="14" id="KW-1185">Reference proteome</keyword>
<keyword evidence="7" id="KW-0479">Metal-binding</keyword>
<dbReference type="AlphaFoldDB" id="A0A2R6PMS4"/>
<comment type="similarity">
    <text evidence="4">Belongs to the cytochrome P450 family.</text>
</comment>
<comment type="caution">
    <text evidence="13">The sequence shown here is derived from an EMBL/GenBank/DDBJ whole genome shotgun (WGS) entry which is preliminary data.</text>
</comment>
<dbReference type="STRING" id="98765.A0A2R6PMS4"/>
<gene>
    <name evidence="13" type="ORF">PHLCEN_2v4606</name>
</gene>
<reference evidence="13 14" key="1">
    <citation type="submission" date="2018-02" db="EMBL/GenBank/DDBJ databases">
        <title>Genome sequence of the basidiomycete white-rot fungus Phlebia centrifuga.</title>
        <authorList>
            <person name="Granchi Z."/>
            <person name="Peng M."/>
            <person name="de Vries R.P."/>
            <person name="Hilden K."/>
            <person name="Makela M.R."/>
            <person name="Grigoriev I."/>
            <person name="Riley R."/>
        </authorList>
    </citation>
    <scope>NUCLEOTIDE SEQUENCE [LARGE SCALE GENOMIC DNA]</scope>
    <source>
        <strain evidence="13 14">FBCC195</strain>
    </source>
</reference>
<dbReference type="GO" id="GO:0020037">
    <property type="term" value="F:heme binding"/>
    <property type="evidence" value="ECO:0007669"/>
    <property type="project" value="InterPro"/>
</dbReference>
<keyword evidence="12" id="KW-0472">Membrane</keyword>
<dbReference type="SUPFAM" id="SSF48264">
    <property type="entry name" value="Cytochrome P450"/>
    <property type="match status" value="1"/>
</dbReference>
<keyword evidence="8" id="KW-1133">Transmembrane helix</keyword>
<dbReference type="GO" id="GO:0016020">
    <property type="term" value="C:membrane"/>
    <property type="evidence" value="ECO:0007669"/>
    <property type="project" value="UniProtKB-SubCell"/>
</dbReference>
<evidence type="ECO:0000256" key="11">
    <source>
        <dbReference type="ARBA" id="ARBA00023033"/>
    </source>
</evidence>
<evidence type="ECO:0000256" key="3">
    <source>
        <dbReference type="ARBA" id="ARBA00005179"/>
    </source>
</evidence>
<evidence type="ECO:0000313" key="13">
    <source>
        <dbReference type="EMBL" id="PSR93711.1"/>
    </source>
</evidence>
<dbReference type="Pfam" id="PF00067">
    <property type="entry name" value="p450"/>
    <property type="match status" value="1"/>
</dbReference>
<protein>
    <recommendedName>
        <fullName evidence="15">Cytochrome P450</fullName>
    </recommendedName>
</protein>
<evidence type="ECO:0000256" key="12">
    <source>
        <dbReference type="ARBA" id="ARBA00023136"/>
    </source>
</evidence>
<evidence type="ECO:0000256" key="1">
    <source>
        <dbReference type="ARBA" id="ARBA00001971"/>
    </source>
</evidence>
<dbReference type="GO" id="GO:0005506">
    <property type="term" value="F:iron ion binding"/>
    <property type="evidence" value="ECO:0007669"/>
    <property type="project" value="InterPro"/>
</dbReference>
<dbReference type="InterPro" id="IPR001128">
    <property type="entry name" value="Cyt_P450"/>
</dbReference>
<evidence type="ECO:0000256" key="5">
    <source>
        <dbReference type="ARBA" id="ARBA00022617"/>
    </source>
</evidence>
<dbReference type="InterPro" id="IPR050364">
    <property type="entry name" value="Cytochrome_P450_fung"/>
</dbReference>
<evidence type="ECO:0000256" key="4">
    <source>
        <dbReference type="ARBA" id="ARBA00010617"/>
    </source>
</evidence>
<evidence type="ECO:0000256" key="9">
    <source>
        <dbReference type="ARBA" id="ARBA00023002"/>
    </source>
</evidence>
<comment type="cofactor">
    <cofactor evidence="1">
        <name>heme</name>
        <dbReference type="ChEBI" id="CHEBI:30413"/>
    </cofactor>
</comment>
<name>A0A2R6PMS4_9APHY</name>
<keyword evidence="10" id="KW-0408">Iron</keyword>
<evidence type="ECO:0000256" key="7">
    <source>
        <dbReference type="ARBA" id="ARBA00022723"/>
    </source>
</evidence>
<dbReference type="PANTHER" id="PTHR46300">
    <property type="entry name" value="P450, PUTATIVE (EUROFUNG)-RELATED-RELATED"/>
    <property type="match status" value="1"/>
</dbReference>
<dbReference type="Proteomes" id="UP000186601">
    <property type="component" value="Unassembled WGS sequence"/>
</dbReference>